<dbReference type="InterPro" id="IPR003594">
    <property type="entry name" value="HATPase_dom"/>
</dbReference>
<dbReference type="InterPro" id="IPR001610">
    <property type="entry name" value="PAC"/>
</dbReference>
<feature type="domain" description="PAS" evidence="8">
    <location>
        <begin position="471"/>
        <end position="515"/>
    </location>
</feature>
<evidence type="ECO:0000313" key="12">
    <source>
        <dbReference type="Proteomes" id="UP000253250"/>
    </source>
</evidence>
<evidence type="ECO:0000256" key="1">
    <source>
        <dbReference type="ARBA" id="ARBA00000085"/>
    </source>
</evidence>
<dbReference type="SMART" id="SM01079">
    <property type="entry name" value="CHASE"/>
    <property type="match status" value="1"/>
</dbReference>
<dbReference type="Pfam" id="PF00072">
    <property type="entry name" value="Response_reg"/>
    <property type="match status" value="1"/>
</dbReference>
<dbReference type="InterPro" id="IPR036890">
    <property type="entry name" value="HATPase_C_sf"/>
</dbReference>
<dbReference type="Pfam" id="PF03924">
    <property type="entry name" value="CHASE"/>
    <property type="match status" value="1"/>
</dbReference>
<dbReference type="GO" id="GO:0000155">
    <property type="term" value="F:phosphorelay sensor kinase activity"/>
    <property type="evidence" value="ECO:0007669"/>
    <property type="project" value="InterPro"/>
</dbReference>
<feature type="modified residue" description="4-aspartylphosphate" evidence="4">
    <location>
        <position position="906"/>
    </location>
</feature>
<feature type="domain" description="Histidine kinase" evidence="6">
    <location>
        <begin position="614"/>
        <end position="830"/>
    </location>
</feature>
<dbReference type="InterPro" id="IPR003661">
    <property type="entry name" value="HisK_dim/P_dom"/>
</dbReference>
<dbReference type="PROSITE" id="PS50112">
    <property type="entry name" value="PAS"/>
    <property type="match status" value="1"/>
</dbReference>
<dbReference type="NCBIfam" id="TIGR00229">
    <property type="entry name" value="sensory_box"/>
    <property type="match status" value="1"/>
</dbReference>
<feature type="domain" description="PAC" evidence="9">
    <location>
        <begin position="542"/>
        <end position="601"/>
    </location>
</feature>
<dbReference type="EMBL" id="PSYR01000001">
    <property type="protein sequence ID" value="RCN59293.1"/>
    <property type="molecule type" value="Genomic_DNA"/>
</dbReference>
<evidence type="ECO:0000256" key="5">
    <source>
        <dbReference type="SAM" id="Phobius"/>
    </source>
</evidence>
<evidence type="ECO:0000256" key="3">
    <source>
        <dbReference type="ARBA" id="ARBA00022553"/>
    </source>
</evidence>
<dbReference type="Pfam" id="PF08448">
    <property type="entry name" value="PAS_4"/>
    <property type="match status" value="1"/>
</dbReference>
<sequence>MGLADVAPGVGAMEWPSGADAVQRRGVAGACGAGARVALSRPVPVGRARGLAGRALQYARGRKPARAHPSRHQSSAVVASPHPHFFHRPVRISSLSSAMLMVVSGATVFAGLIRARAPGPAAGALLVALSAAGLVGQLSPLWPIWRPLREVSLPGSLALFTLGAAVLARGWTELRSRRLGLAFVTATMLLTVTVVLTVAVNTYEDDELMRMTGGVLQGVADQIRAQEHRPLAVARMAARWEAFGMPPVARAMGAARLLQQQVPGLQAVVWVAPSSRVVWRVPNPGHPRVVGRFLDADPRRALVLERARISNRPAMTSLIPLFKGGRGFVVVAPVRIQGRFIGYLGGIFDTRGLLSRLVANIWQGYHVSVRLHGQRFFVRGLPGATRYRHTGHVRFLGQNLTIEVTPGARIVRKIAVGLPTIVLTSGLLLALFAAAAVYAMQEAQRHAASLDRLNAGLENLVLARTAALREERERWRVTLMSIGDGVIVTDHEGRVRVLNAEAERLTGYRDDEARGLPVDSVFPLHRDPEGPPVEGPVAQALRTGEVQHLRGPVALKTQDGRVLKVSDSAAPIRDEDGEVTGAIMVFRDVTQRQALEEQAMKVKSLEALGVLAGGIAHDFNNILTAIFGNITLAKIYAPSDGTLQGALADAERASWRARELTFQLLTFAKGGAPVKKPGSIGETTRDLTGFFVKGSAVRCELDIPEDLWPIEFDPDQMGQVIQNIVLNAKEAMNGAGVLRVTARNVRLASSEVVDLAAGDYVEIAFRDSGRGIAPEYLARIFDPYFSLKPSGTGLGLAVTFSVVKRHQGMVTADSVVGQGTTLTLYLPRSGINPVPAVVTPGQGPVAAVGHGRRILIMDDDRDVRAIGVRLLQRLGYEVSEAADGQEAVRLYEQAHDGRPFDAVILDLTVPGGMGGKECVRRLRARDGKVRAIVATGYYTDPIVAQYQAYGFGASVQKPYRLEDLAAALTRVLA</sequence>
<dbReference type="CDD" id="cd17546">
    <property type="entry name" value="REC_hyHK_CKI1_RcsC-like"/>
    <property type="match status" value="1"/>
</dbReference>
<feature type="domain" description="Response regulatory" evidence="7">
    <location>
        <begin position="853"/>
        <end position="972"/>
    </location>
</feature>
<keyword evidence="5" id="KW-0472">Membrane</keyword>
<keyword evidence="3 4" id="KW-0597">Phosphoprotein</keyword>
<reference evidence="11 12" key="1">
    <citation type="submission" date="2018-02" db="EMBL/GenBank/DDBJ databases">
        <title>Insights into the biology of acidophilic members of the Acidiferrobacteraceae family derived from comparative genomic analyses.</title>
        <authorList>
            <person name="Issotta F."/>
            <person name="Thyssen C."/>
            <person name="Mena C."/>
            <person name="Moya A."/>
            <person name="Bellenberg S."/>
            <person name="Sproer C."/>
            <person name="Covarrubias P.C."/>
            <person name="Sand W."/>
            <person name="Quatrini R."/>
            <person name="Vera M."/>
        </authorList>
    </citation>
    <scope>NUCLEOTIDE SEQUENCE [LARGE SCALE GENOMIC DNA]</scope>
    <source>
        <strain evidence="12">m-1</strain>
    </source>
</reference>
<dbReference type="Gene3D" id="3.30.565.10">
    <property type="entry name" value="Histidine kinase-like ATPase, C-terminal domain"/>
    <property type="match status" value="1"/>
</dbReference>
<dbReference type="InterPro" id="IPR000014">
    <property type="entry name" value="PAS"/>
</dbReference>
<dbReference type="AlphaFoldDB" id="A0A368HIW7"/>
<dbReference type="CDD" id="cd00130">
    <property type="entry name" value="PAS"/>
    <property type="match status" value="1"/>
</dbReference>
<dbReference type="SUPFAM" id="SSF55785">
    <property type="entry name" value="PYP-like sensor domain (PAS domain)"/>
    <property type="match status" value="1"/>
</dbReference>
<name>A0A368HIW7_9GAMM</name>
<dbReference type="PANTHER" id="PTHR43065">
    <property type="entry name" value="SENSOR HISTIDINE KINASE"/>
    <property type="match status" value="1"/>
</dbReference>
<evidence type="ECO:0000259" key="10">
    <source>
        <dbReference type="PROSITE" id="PS50839"/>
    </source>
</evidence>
<comment type="caution">
    <text evidence="11">The sequence shown here is derived from an EMBL/GenBank/DDBJ whole genome shotgun (WGS) entry which is preliminary data.</text>
</comment>
<dbReference type="InterPro" id="IPR035965">
    <property type="entry name" value="PAS-like_dom_sf"/>
</dbReference>
<feature type="transmembrane region" description="Helical" evidence="5">
    <location>
        <begin position="92"/>
        <end position="113"/>
    </location>
</feature>
<evidence type="ECO:0000256" key="4">
    <source>
        <dbReference type="PROSITE-ProRule" id="PRU00169"/>
    </source>
</evidence>
<evidence type="ECO:0000256" key="2">
    <source>
        <dbReference type="ARBA" id="ARBA00012438"/>
    </source>
</evidence>
<dbReference type="SMART" id="SM00448">
    <property type="entry name" value="REC"/>
    <property type="match status" value="1"/>
</dbReference>
<accession>A0A368HIW7</accession>
<organism evidence="11 12">
    <name type="scientific">Acidiferrobacter thiooxydans</name>
    <dbReference type="NCBI Taxonomy" id="163359"/>
    <lineage>
        <taxon>Bacteria</taxon>
        <taxon>Pseudomonadati</taxon>
        <taxon>Pseudomonadota</taxon>
        <taxon>Gammaproteobacteria</taxon>
        <taxon>Acidiferrobacterales</taxon>
        <taxon>Acidiferrobacteraceae</taxon>
        <taxon>Acidiferrobacter</taxon>
    </lineage>
</organism>
<dbReference type="SUPFAM" id="SSF52172">
    <property type="entry name" value="CheY-like"/>
    <property type="match status" value="1"/>
</dbReference>
<dbReference type="InterPro" id="IPR000700">
    <property type="entry name" value="PAS-assoc_C"/>
</dbReference>
<protein>
    <recommendedName>
        <fullName evidence="2">histidine kinase</fullName>
        <ecNumber evidence="2">2.7.13.3</ecNumber>
    </recommendedName>
</protein>
<keyword evidence="5" id="KW-1133">Transmembrane helix</keyword>
<dbReference type="PROSITE" id="PS50113">
    <property type="entry name" value="PAC"/>
    <property type="match status" value="1"/>
</dbReference>
<dbReference type="InterPro" id="IPR036097">
    <property type="entry name" value="HisK_dim/P_sf"/>
</dbReference>
<dbReference type="InterPro" id="IPR004358">
    <property type="entry name" value="Sig_transdc_His_kin-like_C"/>
</dbReference>
<feature type="transmembrane region" description="Helical" evidence="5">
    <location>
        <begin position="416"/>
        <end position="439"/>
    </location>
</feature>
<evidence type="ECO:0000259" key="6">
    <source>
        <dbReference type="PROSITE" id="PS50109"/>
    </source>
</evidence>
<dbReference type="PROSITE" id="PS50110">
    <property type="entry name" value="RESPONSE_REGULATORY"/>
    <property type="match status" value="1"/>
</dbReference>
<feature type="domain" description="CHASE" evidence="10">
    <location>
        <begin position="277"/>
        <end position="361"/>
    </location>
</feature>
<keyword evidence="5" id="KW-0812">Transmembrane</keyword>
<dbReference type="EC" id="2.7.13.3" evidence="2"/>
<feature type="transmembrane region" description="Helical" evidence="5">
    <location>
        <begin position="151"/>
        <end position="168"/>
    </location>
</feature>
<evidence type="ECO:0000259" key="9">
    <source>
        <dbReference type="PROSITE" id="PS50113"/>
    </source>
</evidence>
<evidence type="ECO:0000313" key="11">
    <source>
        <dbReference type="EMBL" id="RCN59293.1"/>
    </source>
</evidence>
<dbReference type="CDD" id="cd00082">
    <property type="entry name" value="HisKA"/>
    <property type="match status" value="1"/>
</dbReference>
<dbReference type="PROSITE" id="PS50839">
    <property type="entry name" value="CHASE"/>
    <property type="match status" value="1"/>
</dbReference>
<dbReference type="InterPro" id="IPR011006">
    <property type="entry name" value="CheY-like_superfamily"/>
</dbReference>
<proteinExistence type="predicted"/>
<keyword evidence="12" id="KW-1185">Reference proteome</keyword>
<gene>
    <name evidence="11" type="ORF">C4900_06210</name>
</gene>
<dbReference type="InterPro" id="IPR013656">
    <property type="entry name" value="PAS_4"/>
</dbReference>
<dbReference type="Pfam" id="PF02518">
    <property type="entry name" value="HATPase_c"/>
    <property type="match status" value="1"/>
</dbReference>
<dbReference type="InterPro" id="IPR006189">
    <property type="entry name" value="CHASE_dom"/>
</dbReference>
<dbReference type="PANTHER" id="PTHR43065:SF42">
    <property type="entry name" value="TWO-COMPONENT SENSOR PPRA"/>
    <property type="match status" value="1"/>
</dbReference>
<dbReference type="SUPFAM" id="SSF47384">
    <property type="entry name" value="Homodimeric domain of signal transducing histidine kinase"/>
    <property type="match status" value="1"/>
</dbReference>
<dbReference type="Proteomes" id="UP000253250">
    <property type="component" value="Unassembled WGS sequence"/>
</dbReference>
<feature type="transmembrane region" description="Helical" evidence="5">
    <location>
        <begin position="125"/>
        <end position="145"/>
    </location>
</feature>
<dbReference type="InterPro" id="IPR005467">
    <property type="entry name" value="His_kinase_dom"/>
</dbReference>
<dbReference type="PROSITE" id="PS50109">
    <property type="entry name" value="HIS_KIN"/>
    <property type="match status" value="1"/>
</dbReference>
<comment type="catalytic activity">
    <reaction evidence="1">
        <text>ATP + protein L-histidine = ADP + protein N-phospho-L-histidine.</text>
        <dbReference type="EC" id="2.7.13.3"/>
    </reaction>
</comment>
<evidence type="ECO:0000259" key="8">
    <source>
        <dbReference type="PROSITE" id="PS50112"/>
    </source>
</evidence>
<dbReference type="Gene3D" id="3.30.450.20">
    <property type="entry name" value="PAS domain"/>
    <property type="match status" value="1"/>
</dbReference>
<dbReference type="SMART" id="SM00387">
    <property type="entry name" value="HATPase_c"/>
    <property type="match status" value="1"/>
</dbReference>
<dbReference type="Gene3D" id="3.40.50.2300">
    <property type="match status" value="1"/>
</dbReference>
<dbReference type="SUPFAM" id="SSF55874">
    <property type="entry name" value="ATPase domain of HSP90 chaperone/DNA topoisomerase II/histidine kinase"/>
    <property type="match status" value="1"/>
</dbReference>
<dbReference type="InterPro" id="IPR001789">
    <property type="entry name" value="Sig_transdc_resp-reg_receiver"/>
</dbReference>
<dbReference type="Gene3D" id="1.10.287.130">
    <property type="match status" value="1"/>
</dbReference>
<feature type="transmembrane region" description="Helical" evidence="5">
    <location>
        <begin position="180"/>
        <end position="200"/>
    </location>
</feature>
<dbReference type="SMART" id="SM00086">
    <property type="entry name" value="PAC"/>
    <property type="match status" value="1"/>
</dbReference>
<dbReference type="SMART" id="SM00388">
    <property type="entry name" value="HisKA"/>
    <property type="match status" value="1"/>
</dbReference>
<dbReference type="SMART" id="SM00091">
    <property type="entry name" value="PAS"/>
    <property type="match status" value="1"/>
</dbReference>
<evidence type="ECO:0000259" key="7">
    <source>
        <dbReference type="PROSITE" id="PS50110"/>
    </source>
</evidence>
<dbReference type="PRINTS" id="PR00344">
    <property type="entry name" value="BCTRLSENSOR"/>
</dbReference>
<dbReference type="OrthoDB" id="9770473at2"/>